<organism evidence="2 3">
    <name type="scientific">Punica granatum</name>
    <name type="common">Pomegranate</name>
    <dbReference type="NCBI Taxonomy" id="22663"/>
    <lineage>
        <taxon>Eukaryota</taxon>
        <taxon>Viridiplantae</taxon>
        <taxon>Streptophyta</taxon>
        <taxon>Embryophyta</taxon>
        <taxon>Tracheophyta</taxon>
        <taxon>Spermatophyta</taxon>
        <taxon>Magnoliopsida</taxon>
        <taxon>eudicotyledons</taxon>
        <taxon>Gunneridae</taxon>
        <taxon>Pentapetalae</taxon>
        <taxon>rosids</taxon>
        <taxon>malvids</taxon>
        <taxon>Myrtales</taxon>
        <taxon>Lythraceae</taxon>
        <taxon>Punica</taxon>
    </lineage>
</organism>
<feature type="region of interest" description="Disordered" evidence="1">
    <location>
        <begin position="1"/>
        <end position="27"/>
    </location>
</feature>
<evidence type="ECO:0000313" key="2">
    <source>
        <dbReference type="EMBL" id="OWM90944.1"/>
    </source>
</evidence>
<gene>
    <name evidence="2" type="ORF">CDL15_Pgr019256</name>
</gene>
<name>A0A218Y149_PUNGR</name>
<proteinExistence type="predicted"/>
<evidence type="ECO:0000313" key="3">
    <source>
        <dbReference type="Proteomes" id="UP000197138"/>
    </source>
</evidence>
<evidence type="ECO:0000256" key="1">
    <source>
        <dbReference type="SAM" id="MobiDB-lite"/>
    </source>
</evidence>
<dbReference type="Proteomes" id="UP000197138">
    <property type="component" value="Unassembled WGS sequence"/>
</dbReference>
<reference evidence="3" key="1">
    <citation type="journal article" date="2017" name="Plant J.">
        <title>The pomegranate (Punica granatum L.) genome and the genomics of punicalagin biosynthesis.</title>
        <authorList>
            <person name="Qin G."/>
            <person name="Xu C."/>
            <person name="Ming R."/>
            <person name="Tang H."/>
            <person name="Guyot R."/>
            <person name="Kramer E.M."/>
            <person name="Hu Y."/>
            <person name="Yi X."/>
            <person name="Qi Y."/>
            <person name="Xu X."/>
            <person name="Gao Z."/>
            <person name="Pan H."/>
            <person name="Jian J."/>
            <person name="Tian Y."/>
            <person name="Yue Z."/>
            <person name="Xu Y."/>
        </authorList>
    </citation>
    <scope>NUCLEOTIDE SEQUENCE [LARGE SCALE GENOMIC DNA]</scope>
    <source>
        <strain evidence="3">cv. Dabenzi</strain>
    </source>
</reference>
<sequence length="101" mass="11701">MPLSRKLAKSGDGSEHRTGGVSNRIQVDMQEDNDVLKEQVALHEKKGKKKRKRLWSRKNMKWNKDNAKKRKQDNIAGAHLQDLNEKVSMESTPFWSTDSRI</sequence>
<accession>A0A218Y149</accession>
<feature type="compositionally biased region" description="Basic residues" evidence="1">
    <location>
        <begin position="45"/>
        <end position="71"/>
    </location>
</feature>
<feature type="region of interest" description="Disordered" evidence="1">
    <location>
        <begin position="44"/>
        <end position="84"/>
    </location>
</feature>
<dbReference type="EMBL" id="MTKT01000429">
    <property type="protein sequence ID" value="OWM90944.1"/>
    <property type="molecule type" value="Genomic_DNA"/>
</dbReference>
<protein>
    <submittedName>
        <fullName evidence="2">Uncharacterized protein</fullName>
    </submittedName>
</protein>
<dbReference type="AlphaFoldDB" id="A0A218Y149"/>
<comment type="caution">
    <text evidence="2">The sequence shown here is derived from an EMBL/GenBank/DDBJ whole genome shotgun (WGS) entry which is preliminary data.</text>
</comment>